<dbReference type="PANTHER" id="PTHR43798:SF5">
    <property type="entry name" value="MONOACYLGLYCEROL LIPASE ABHD6"/>
    <property type="match status" value="1"/>
</dbReference>
<keyword evidence="2" id="KW-0378">Hydrolase</keyword>
<sequence>MERFFELRTHKLAYRLQETPGKDRVLFLHGLGANLSQFDREFTRLAKDYSVAALSLRGQGNSTRPPGDNPDDMKISALAFDVIQWMHAHKWEQPHVIACSMGGVVALEILQQQSQLFKSLITFGTTPKLKLPKMAIKAGAWLSDIFLPGLFPNWMAKTLPKTTTDKPEAQQRFAADLKVAYGQRKTIYQLRCELANYDYTQVLYESIIPVLLLQGEKDTAINKEIEKLWPKLKENPFVKREFIKDAGHIANYDQPQAFYNSVIHFFEELES</sequence>
<accession>C0GFF4</accession>
<dbReference type="SUPFAM" id="SSF53474">
    <property type="entry name" value="alpha/beta-Hydrolases"/>
    <property type="match status" value="1"/>
</dbReference>
<feature type="domain" description="AB hydrolase-1" evidence="1">
    <location>
        <begin position="24"/>
        <end position="254"/>
    </location>
</feature>
<name>C0GFF4_DETAL</name>
<dbReference type="Gene3D" id="3.40.50.1820">
    <property type="entry name" value="alpha/beta hydrolase"/>
    <property type="match status" value="1"/>
</dbReference>
<dbReference type="GO" id="GO:0046464">
    <property type="term" value="P:acylglycerol catabolic process"/>
    <property type="evidence" value="ECO:0007669"/>
    <property type="project" value="TreeGrafter"/>
</dbReference>
<dbReference type="InterPro" id="IPR050266">
    <property type="entry name" value="AB_hydrolase_sf"/>
</dbReference>
<dbReference type="ESTHER" id="9firm-c0gff4">
    <property type="family name" value="6_AlphaBeta_hydrolase"/>
</dbReference>
<dbReference type="Proteomes" id="UP000006443">
    <property type="component" value="Unassembled WGS sequence"/>
</dbReference>
<dbReference type="PRINTS" id="PR00412">
    <property type="entry name" value="EPOXHYDRLASE"/>
</dbReference>
<keyword evidence="3" id="KW-1185">Reference proteome</keyword>
<dbReference type="EMBL" id="ACJM01000005">
    <property type="protein sequence ID" value="EEG77914.1"/>
    <property type="molecule type" value="Genomic_DNA"/>
</dbReference>
<dbReference type="AlphaFoldDB" id="C0GFF4"/>
<proteinExistence type="predicted"/>
<protein>
    <submittedName>
        <fullName evidence="2">Alpha/beta hydrolase fold protein</fullName>
    </submittedName>
</protein>
<evidence type="ECO:0000313" key="3">
    <source>
        <dbReference type="Proteomes" id="UP000006443"/>
    </source>
</evidence>
<dbReference type="eggNOG" id="COG2267">
    <property type="taxonomic scope" value="Bacteria"/>
</dbReference>
<reference evidence="2 3" key="1">
    <citation type="submission" date="2009-02" db="EMBL/GenBank/DDBJ databases">
        <title>Sequencing of the draft genome and assembly of Dethiobacter alkaliphilus AHT 1.</title>
        <authorList>
            <consortium name="US DOE Joint Genome Institute (JGI-PGF)"/>
            <person name="Lucas S."/>
            <person name="Copeland A."/>
            <person name="Lapidus A."/>
            <person name="Glavina del Rio T."/>
            <person name="Dalin E."/>
            <person name="Tice H."/>
            <person name="Bruce D."/>
            <person name="Goodwin L."/>
            <person name="Pitluck S."/>
            <person name="Larimer F."/>
            <person name="Land M.L."/>
            <person name="Hauser L."/>
            <person name="Muyzer G."/>
        </authorList>
    </citation>
    <scope>NUCLEOTIDE SEQUENCE [LARGE SCALE GENOMIC DNA]</scope>
    <source>
        <strain evidence="2 3">AHT 1</strain>
    </source>
</reference>
<dbReference type="OrthoDB" id="9775557at2"/>
<dbReference type="Pfam" id="PF00561">
    <property type="entry name" value="Abhydrolase_1"/>
    <property type="match status" value="1"/>
</dbReference>
<dbReference type="GO" id="GO:0016020">
    <property type="term" value="C:membrane"/>
    <property type="evidence" value="ECO:0007669"/>
    <property type="project" value="TreeGrafter"/>
</dbReference>
<dbReference type="InterPro" id="IPR000639">
    <property type="entry name" value="Epox_hydrolase-like"/>
</dbReference>
<organism evidence="2 3">
    <name type="scientific">Dethiobacter alkaliphilus AHT 1</name>
    <dbReference type="NCBI Taxonomy" id="555088"/>
    <lineage>
        <taxon>Bacteria</taxon>
        <taxon>Bacillati</taxon>
        <taxon>Bacillota</taxon>
        <taxon>Dethiobacteria</taxon>
        <taxon>Dethiobacterales</taxon>
        <taxon>Dethiobacteraceae</taxon>
        <taxon>Dethiobacter</taxon>
    </lineage>
</organism>
<evidence type="ECO:0000259" key="1">
    <source>
        <dbReference type="Pfam" id="PF00561"/>
    </source>
</evidence>
<dbReference type="GO" id="GO:0047372">
    <property type="term" value="F:monoacylglycerol lipase activity"/>
    <property type="evidence" value="ECO:0007669"/>
    <property type="project" value="TreeGrafter"/>
</dbReference>
<comment type="caution">
    <text evidence="2">The sequence shown here is derived from an EMBL/GenBank/DDBJ whole genome shotgun (WGS) entry which is preliminary data.</text>
</comment>
<dbReference type="InterPro" id="IPR000073">
    <property type="entry name" value="AB_hydrolase_1"/>
</dbReference>
<dbReference type="PANTHER" id="PTHR43798">
    <property type="entry name" value="MONOACYLGLYCEROL LIPASE"/>
    <property type="match status" value="1"/>
</dbReference>
<dbReference type="InterPro" id="IPR029058">
    <property type="entry name" value="AB_hydrolase_fold"/>
</dbReference>
<evidence type="ECO:0000313" key="2">
    <source>
        <dbReference type="EMBL" id="EEG77914.1"/>
    </source>
</evidence>
<dbReference type="STRING" id="555088.DealDRAFT_1213"/>
<dbReference type="RefSeq" id="WP_008515813.1">
    <property type="nucleotide sequence ID" value="NZ_ACJM01000005.1"/>
</dbReference>
<gene>
    <name evidence="2" type="ORF">DealDRAFT_1213</name>
</gene>